<dbReference type="RefSeq" id="WP_048769103.1">
    <property type="nucleotide sequence ID" value="NZ_JVJW01000112.1"/>
</dbReference>
<dbReference type="AlphaFoldDB" id="A0A2X1ULM5"/>
<accession>A0A2X1ULM5</accession>
<evidence type="ECO:0000313" key="2">
    <source>
        <dbReference type="Proteomes" id="UP000250242"/>
    </source>
</evidence>
<dbReference type="EMBL" id="UATH01000001">
    <property type="protein sequence ID" value="SPY08062.1"/>
    <property type="molecule type" value="Genomic_DNA"/>
</dbReference>
<proteinExistence type="predicted"/>
<evidence type="ECO:0000313" key="1">
    <source>
        <dbReference type="EMBL" id="SPY08062.1"/>
    </source>
</evidence>
<reference evidence="1 2" key="1">
    <citation type="submission" date="2018-06" db="EMBL/GenBank/DDBJ databases">
        <authorList>
            <consortium name="Pathogen Informatics"/>
            <person name="Doyle S."/>
        </authorList>
    </citation>
    <scope>NUCLEOTIDE SEQUENCE [LARGE SCALE GENOMIC DNA]</scope>
    <source>
        <strain evidence="1 2">NCTC11009</strain>
    </source>
</reference>
<organism evidence="1 2">
    <name type="scientific">Oligella urethralis</name>
    <dbReference type="NCBI Taxonomy" id="90245"/>
    <lineage>
        <taxon>Bacteria</taxon>
        <taxon>Pseudomonadati</taxon>
        <taxon>Pseudomonadota</taxon>
        <taxon>Betaproteobacteria</taxon>
        <taxon>Burkholderiales</taxon>
        <taxon>Alcaligenaceae</taxon>
        <taxon>Oligella</taxon>
    </lineage>
</organism>
<protein>
    <submittedName>
        <fullName evidence="1">Uncharacterized protein</fullName>
    </submittedName>
</protein>
<gene>
    <name evidence="1" type="ORF">NCTC11009_01279</name>
</gene>
<sequence>MNITIENAEKMIGEYECLIEEVMLMPFDMDEVGDYTYYPATRDMPSERSSDTIDEICWTIEDIRSFYDNEFQEFCEVLEETPKWKLAESFESSFGDMMAFLGRTDWYLM</sequence>
<name>A0A2X1ULM5_9BURK</name>
<dbReference type="Proteomes" id="UP000250242">
    <property type="component" value="Unassembled WGS sequence"/>
</dbReference>